<evidence type="ECO:0000313" key="3">
    <source>
        <dbReference type="Proteomes" id="UP000003779"/>
    </source>
</evidence>
<accession>J7L8J2</accession>
<evidence type="ECO:0000313" key="2">
    <source>
        <dbReference type="EMBL" id="AFR07755.1"/>
    </source>
</evidence>
<dbReference type="PATRIC" id="fig|1205910.3.peg.2946"/>
<dbReference type="EMBL" id="CP003788">
    <property type="protein sequence ID" value="AFR07755.1"/>
    <property type="molecule type" value="Genomic_DNA"/>
</dbReference>
<organism evidence="2 3">
    <name type="scientific">Nocardiopsis alba (strain ATCC BAA-2165 / BE74)</name>
    <dbReference type="NCBI Taxonomy" id="1205910"/>
    <lineage>
        <taxon>Bacteria</taxon>
        <taxon>Bacillati</taxon>
        <taxon>Actinomycetota</taxon>
        <taxon>Actinomycetes</taxon>
        <taxon>Streptosporangiales</taxon>
        <taxon>Nocardiopsidaceae</taxon>
        <taxon>Nocardiopsis</taxon>
    </lineage>
</organism>
<reference evidence="2 3" key="1">
    <citation type="journal article" date="2012" name="J. Bacteriol.">
        <title>Whole-Genome Sequence of Nocardiopsis alba Strain ATCC BAA-2165, Associated with Honeybees.</title>
        <authorList>
            <person name="Qiao J."/>
            <person name="Chen L."/>
            <person name="Li Y."/>
            <person name="Wang J."/>
            <person name="Zhang W."/>
            <person name="Chen S."/>
        </authorList>
    </citation>
    <scope>NUCLEOTIDE SEQUENCE [LARGE SCALE GENOMIC DNA]</scope>
    <source>
        <strain evidence="3">ATCC BAA-2165 / BE74</strain>
    </source>
</reference>
<reference evidence="3" key="2">
    <citation type="submission" date="2012-08" db="EMBL/GenBank/DDBJ databases">
        <title>Whole-genome sequence of Nocardiopsis alba strain ATCC BAA-2165 associated with honeybees.</title>
        <authorList>
            <person name="Qiao J."/>
            <person name="Chen L."/>
            <person name="Li Y."/>
            <person name="Wang J."/>
            <person name="Zhang W."/>
            <person name="Chen S."/>
        </authorList>
    </citation>
    <scope>NUCLEOTIDE SEQUENCE [LARGE SCALE GENOMIC DNA]</scope>
    <source>
        <strain evidence="3">ATCC BAA-2165 / BE74</strain>
    </source>
</reference>
<feature type="region of interest" description="Disordered" evidence="1">
    <location>
        <begin position="1"/>
        <end position="44"/>
    </location>
</feature>
<dbReference type="Proteomes" id="UP000003779">
    <property type="component" value="Chromosome"/>
</dbReference>
<protein>
    <submittedName>
        <fullName evidence="2">Uncharacterized protein</fullName>
    </submittedName>
</protein>
<sequence length="44" mass="4689">MCGPAQGPVWSADPTRDRARNAPRGSGRTVRPVTTTDEYDGKTG</sequence>
<dbReference type="AlphaFoldDB" id="J7L8J2"/>
<dbReference type="HOGENOM" id="CLU_3219226_0_0_11"/>
<name>J7L8J2_NOCAA</name>
<evidence type="ECO:0000256" key="1">
    <source>
        <dbReference type="SAM" id="MobiDB-lite"/>
    </source>
</evidence>
<gene>
    <name evidence="2" type="ordered locus">B005_3120</name>
</gene>
<dbReference type="KEGG" id="nal:B005_3120"/>
<proteinExistence type="predicted"/>